<dbReference type="PANTHER" id="PTHR47154:SF2">
    <property type="entry name" value="G-PROTEIN COUPLED RECEPTOR MTH-RELATED"/>
    <property type="match status" value="1"/>
</dbReference>
<feature type="transmembrane region" description="Helical" evidence="1">
    <location>
        <begin position="195"/>
        <end position="213"/>
    </location>
</feature>
<feature type="transmembrane region" description="Helical" evidence="1">
    <location>
        <begin position="383"/>
        <end position="403"/>
    </location>
</feature>
<evidence type="ECO:0000256" key="1">
    <source>
        <dbReference type="SAM" id="Phobius"/>
    </source>
</evidence>
<dbReference type="PANTHER" id="PTHR47154">
    <property type="entry name" value="G-PROTEIN COUPLED RECEPTOR MTH-RELATED"/>
    <property type="match status" value="1"/>
</dbReference>
<organism evidence="5">
    <name type="scientific">Diabrotica virgifera virgifera</name>
    <name type="common">western corn rootworm</name>
    <dbReference type="NCBI Taxonomy" id="50390"/>
    <lineage>
        <taxon>Eukaryota</taxon>
        <taxon>Metazoa</taxon>
        <taxon>Ecdysozoa</taxon>
        <taxon>Arthropoda</taxon>
        <taxon>Hexapoda</taxon>
        <taxon>Insecta</taxon>
        <taxon>Pterygota</taxon>
        <taxon>Neoptera</taxon>
        <taxon>Endopterygota</taxon>
        <taxon>Coleoptera</taxon>
        <taxon>Polyphaga</taxon>
        <taxon>Cucujiformia</taxon>
        <taxon>Chrysomeloidea</taxon>
        <taxon>Chrysomelidae</taxon>
        <taxon>Galerucinae</taxon>
        <taxon>Diabroticina</taxon>
        <taxon>Diabroticites</taxon>
        <taxon>Diabrotica</taxon>
    </lineage>
</organism>
<dbReference type="GO" id="GO:0008528">
    <property type="term" value="F:G protein-coupled peptide receptor activity"/>
    <property type="evidence" value="ECO:0007669"/>
    <property type="project" value="TreeGrafter"/>
</dbReference>
<feature type="transmembrane region" description="Helical" evidence="1">
    <location>
        <begin position="260"/>
        <end position="284"/>
    </location>
</feature>
<gene>
    <name evidence="5" type="primary">LOC114342045</name>
</gene>
<name>A0A6P7GG30_DIAVI</name>
<accession>A0A6P7GG30</accession>
<dbReference type="AlphaFoldDB" id="A0A6P7GG30"/>
<keyword evidence="1" id="KW-0812">Transmembrane</keyword>
<sequence length="459" mass="52895">MDIMNLCTHCIIVYFFGVACIEGQQVDSTDTTPYIVSKENIIFPKIPKCCISKTQVWINNTCEETSHIIEYKNYYYESNETHIYDKQFEFEPIFYEHQLDCDGKYYLTNDEVLGFIYNSSFITEYEFDIIGPEDYCINSKDDKQVFLMCADKVPSQISKGQVYFPCLIISTACYFFSAGIYIFLLKVKDVHKKCFVGYSISMCVTFFCLILLQKVHTGCNIIGSIFYVFILASFVWLCCLCLDIVHVVRNFAEDKDPERIYLYIAGSILFPCVVLVISIIPTGIPDVPISFMKGRGMCMFKDTATRIAILFIPMVLLLLAAVASLVYSFYLIRVTGKENRANIAWLEKKSRFKYMIRSCFLIWVTSTIWVLDAALKNMDLGNPLVYEIIEGSQGIFVVSIFVTNRYTRKDIYKALCKKHDEKSDRDRFNRLLEVFKVEDKTVEGSDAEVAPGSLPNYER</sequence>
<keyword evidence="4" id="KW-1185">Reference proteome</keyword>
<feature type="signal peptide" evidence="2">
    <location>
        <begin position="1"/>
        <end position="23"/>
    </location>
</feature>
<reference evidence="5" key="1">
    <citation type="submission" date="2025-04" db="UniProtKB">
        <authorList>
            <consortium name="RefSeq"/>
        </authorList>
    </citation>
    <scope>IDENTIFICATION</scope>
</reference>
<feature type="transmembrane region" description="Helical" evidence="1">
    <location>
        <begin position="162"/>
        <end position="183"/>
    </location>
</feature>
<evidence type="ECO:0000313" key="5">
    <source>
        <dbReference type="RefSeq" id="XP_028148646.1"/>
    </source>
</evidence>
<dbReference type="InParanoid" id="A0A6P7GG30"/>
<dbReference type="Gene3D" id="1.20.1070.10">
    <property type="entry name" value="Rhodopsin 7-helix transmembrane proteins"/>
    <property type="match status" value="1"/>
</dbReference>
<dbReference type="Proteomes" id="UP001652700">
    <property type="component" value="Unplaced"/>
</dbReference>
<dbReference type="RefSeq" id="XP_028148646.1">
    <property type="nucleotide sequence ID" value="XM_028292845.1"/>
</dbReference>
<dbReference type="EnsemblMetazoa" id="XM_050649735.1">
    <property type="protein sequence ID" value="XP_050505692.1"/>
    <property type="gene ID" value="LOC126883967"/>
</dbReference>
<feature type="transmembrane region" description="Helical" evidence="1">
    <location>
        <begin position="225"/>
        <end position="248"/>
    </location>
</feature>
<evidence type="ECO:0000313" key="3">
    <source>
        <dbReference type="EnsemblMetazoa" id="XP_050505692.1"/>
    </source>
</evidence>
<dbReference type="GO" id="GO:0005886">
    <property type="term" value="C:plasma membrane"/>
    <property type="evidence" value="ECO:0007669"/>
    <property type="project" value="TreeGrafter"/>
</dbReference>
<feature type="chain" id="PRO_5028130453" evidence="2">
    <location>
        <begin position="24"/>
        <end position="459"/>
    </location>
</feature>
<dbReference type="InterPro" id="IPR051384">
    <property type="entry name" value="Mth_GPCR"/>
</dbReference>
<keyword evidence="2" id="KW-0732">Signal</keyword>
<evidence type="ECO:0000256" key="2">
    <source>
        <dbReference type="SAM" id="SignalP"/>
    </source>
</evidence>
<dbReference type="OrthoDB" id="5854379at2759"/>
<feature type="transmembrane region" description="Helical" evidence="1">
    <location>
        <begin position="354"/>
        <end position="371"/>
    </location>
</feature>
<evidence type="ECO:0000313" key="4">
    <source>
        <dbReference type="Proteomes" id="UP001652700"/>
    </source>
</evidence>
<proteinExistence type="predicted"/>
<keyword evidence="1" id="KW-0472">Membrane</keyword>
<reference evidence="3" key="2">
    <citation type="submission" date="2025-05" db="UniProtKB">
        <authorList>
            <consortium name="EnsemblMetazoa"/>
        </authorList>
    </citation>
    <scope>IDENTIFICATION</scope>
</reference>
<feature type="transmembrane region" description="Helical" evidence="1">
    <location>
        <begin position="304"/>
        <end position="333"/>
    </location>
</feature>
<keyword evidence="1" id="KW-1133">Transmembrane helix</keyword>
<protein>
    <submittedName>
        <fullName evidence="5">G-protein coupled receptor Mth-like isoform X1</fullName>
    </submittedName>
</protein>